<proteinExistence type="predicted"/>
<keyword evidence="3" id="KW-1185">Reference proteome</keyword>
<gene>
    <name evidence="2" type="ORF">EXIGLDRAFT_778371</name>
</gene>
<accession>A0A165CJR2</accession>
<protein>
    <submittedName>
        <fullName evidence="2">Uncharacterized protein</fullName>
    </submittedName>
</protein>
<feature type="compositionally biased region" description="Polar residues" evidence="1">
    <location>
        <begin position="1"/>
        <end position="35"/>
    </location>
</feature>
<organism evidence="2 3">
    <name type="scientific">Exidia glandulosa HHB12029</name>
    <dbReference type="NCBI Taxonomy" id="1314781"/>
    <lineage>
        <taxon>Eukaryota</taxon>
        <taxon>Fungi</taxon>
        <taxon>Dikarya</taxon>
        <taxon>Basidiomycota</taxon>
        <taxon>Agaricomycotina</taxon>
        <taxon>Agaricomycetes</taxon>
        <taxon>Auriculariales</taxon>
        <taxon>Exidiaceae</taxon>
        <taxon>Exidia</taxon>
    </lineage>
</organism>
<name>A0A165CJR2_EXIGL</name>
<dbReference type="EMBL" id="KV426313">
    <property type="protein sequence ID" value="KZV82593.1"/>
    <property type="molecule type" value="Genomic_DNA"/>
</dbReference>
<reference evidence="2 3" key="1">
    <citation type="journal article" date="2016" name="Mol. Biol. Evol.">
        <title>Comparative Genomics of Early-Diverging Mushroom-Forming Fungi Provides Insights into the Origins of Lignocellulose Decay Capabilities.</title>
        <authorList>
            <person name="Nagy L.G."/>
            <person name="Riley R."/>
            <person name="Tritt A."/>
            <person name="Adam C."/>
            <person name="Daum C."/>
            <person name="Floudas D."/>
            <person name="Sun H."/>
            <person name="Yadav J.S."/>
            <person name="Pangilinan J."/>
            <person name="Larsson K.H."/>
            <person name="Matsuura K."/>
            <person name="Barry K."/>
            <person name="Labutti K."/>
            <person name="Kuo R."/>
            <person name="Ohm R.A."/>
            <person name="Bhattacharya S.S."/>
            <person name="Shirouzu T."/>
            <person name="Yoshinaga Y."/>
            <person name="Martin F.M."/>
            <person name="Grigoriev I.V."/>
            <person name="Hibbett D.S."/>
        </authorList>
    </citation>
    <scope>NUCLEOTIDE SEQUENCE [LARGE SCALE GENOMIC DNA]</scope>
    <source>
        <strain evidence="2 3">HHB12029</strain>
    </source>
</reference>
<evidence type="ECO:0000313" key="2">
    <source>
        <dbReference type="EMBL" id="KZV82593.1"/>
    </source>
</evidence>
<sequence>MQSLSPQNTTGLPSGPSQPEASNDTRPLRRLSSSPPELGVARHEVNVILAAFEEAVSRYRQGEENGPYELRGEFSQADFEELDRHELKCRLAYDKIKKNPDNPYDPFITVFFSNCRERRPYYMSTRGSVATRAVIHEWPRGSRSAVAAQEGPMINQSNFDSLNLETATSPLSSNPAPVHYGPDFDAEVIFHSDGDPANILQLPFGQAWAPDRRTLTENIKFCDQDWDSVQPFSVNIHLGELRGIIIEHMHHWIEDGSPS</sequence>
<dbReference type="InParanoid" id="A0A165CJR2"/>
<evidence type="ECO:0000313" key="3">
    <source>
        <dbReference type="Proteomes" id="UP000077266"/>
    </source>
</evidence>
<dbReference type="Proteomes" id="UP000077266">
    <property type="component" value="Unassembled WGS sequence"/>
</dbReference>
<dbReference type="AlphaFoldDB" id="A0A165CJR2"/>
<evidence type="ECO:0000256" key="1">
    <source>
        <dbReference type="SAM" id="MobiDB-lite"/>
    </source>
</evidence>
<feature type="region of interest" description="Disordered" evidence="1">
    <location>
        <begin position="1"/>
        <end position="37"/>
    </location>
</feature>